<feature type="transmembrane region" description="Helical" evidence="7">
    <location>
        <begin position="344"/>
        <end position="366"/>
    </location>
</feature>
<keyword evidence="10" id="KW-1185">Reference proteome</keyword>
<proteinExistence type="predicted"/>
<keyword evidence="6 7" id="KW-0472">Membrane</keyword>
<dbReference type="Proteomes" id="UP001321861">
    <property type="component" value="Chromosome"/>
</dbReference>
<gene>
    <name evidence="9" type="primary">yteD</name>
    <name evidence="9" type="ORF">XA3_15270</name>
</gene>
<dbReference type="Pfam" id="PF07690">
    <property type="entry name" value="MFS_1"/>
    <property type="match status" value="1"/>
</dbReference>
<dbReference type="CDD" id="cd17321">
    <property type="entry name" value="MFS_MMR_MDR_like"/>
    <property type="match status" value="1"/>
</dbReference>
<dbReference type="InterPro" id="IPR020846">
    <property type="entry name" value="MFS_dom"/>
</dbReference>
<keyword evidence="2" id="KW-0813">Transport</keyword>
<evidence type="ECO:0000259" key="8">
    <source>
        <dbReference type="PROSITE" id="PS50850"/>
    </source>
</evidence>
<evidence type="ECO:0000256" key="7">
    <source>
        <dbReference type="SAM" id="Phobius"/>
    </source>
</evidence>
<dbReference type="Gene3D" id="1.20.1720.10">
    <property type="entry name" value="Multidrug resistance protein D"/>
    <property type="match status" value="1"/>
</dbReference>
<keyword evidence="3" id="KW-1003">Cell membrane</keyword>
<reference evidence="9 10" key="1">
    <citation type="journal article" date="2023" name="Microbiol. Spectr.">
        <title>Symbiosis of Carpenter Bees with Uncharacterized Lactic Acid Bacteria Showing NAD Auxotrophy.</title>
        <authorList>
            <person name="Kawasaki S."/>
            <person name="Ozawa K."/>
            <person name="Mori T."/>
            <person name="Yamamoto A."/>
            <person name="Ito M."/>
            <person name="Ohkuma M."/>
            <person name="Sakamoto M."/>
            <person name="Matsutani M."/>
        </authorList>
    </citation>
    <scope>NUCLEOTIDE SEQUENCE [LARGE SCALE GENOMIC DNA]</scope>
    <source>
        <strain evidence="9 10">XA3</strain>
    </source>
</reference>
<organism evidence="9 10">
    <name type="scientific">Xylocopilactobacillus apicola</name>
    <dbReference type="NCBI Taxonomy" id="2932184"/>
    <lineage>
        <taxon>Bacteria</taxon>
        <taxon>Bacillati</taxon>
        <taxon>Bacillota</taxon>
        <taxon>Bacilli</taxon>
        <taxon>Lactobacillales</taxon>
        <taxon>Lactobacillaceae</taxon>
        <taxon>Xylocopilactobacillus</taxon>
    </lineage>
</organism>
<dbReference type="KEGG" id="xap:XA3_15270"/>
<name>A0AAU9DKK8_9LACO</name>
<evidence type="ECO:0000256" key="1">
    <source>
        <dbReference type="ARBA" id="ARBA00004651"/>
    </source>
</evidence>
<dbReference type="InterPro" id="IPR011701">
    <property type="entry name" value="MFS"/>
</dbReference>
<keyword evidence="5 7" id="KW-1133">Transmembrane helix</keyword>
<evidence type="ECO:0000256" key="5">
    <source>
        <dbReference type="ARBA" id="ARBA00022989"/>
    </source>
</evidence>
<keyword evidence="4 7" id="KW-0812">Transmembrane</keyword>
<dbReference type="RefSeq" id="WP_317634897.1">
    <property type="nucleotide sequence ID" value="NZ_AP026802.1"/>
</dbReference>
<feature type="transmembrane region" description="Helical" evidence="7">
    <location>
        <begin position="134"/>
        <end position="159"/>
    </location>
</feature>
<protein>
    <submittedName>
        <fullName evidence="9">MFS transporter</fullName>
    </submittedName>
</protein>
<dbReference type="GO" id="GO:0022857">
    <property type="term" value="F:transmembrane transporter activity"/>
    <property type="evidence" value="ECO:0007669"/>
    <property type="project" value="InterPro"/>
</dbReference>
<dbReference type="PANTHER" id="PTHR42718">
    <property type="entry name" value="MAJOR FACILITATOR SUPERFAMILY MULTIDRUG TRANSPORTER MFSC"/>
    <property type="match status" value="1"/>
</dbReference>
<dbReference type="SUPFAM" id="SSF103473">
    <property type="entry name" value="MFS general substrate transporter"/>
    <property type="match status" value="1"/>
</dbReference>
<feature type="transmembrane region" description="Helical" evidence="7">
    <location>
        <begin position="100"/>
        <end position="122"/>
    </location>
</feature>
<evidence type="ECO:0000256" key="6">
    <source>
        <dbReference type="ARBA" id="ARBA00023136"/>
    </source>
</evidence>
<dbReference type="PROSITE" id="PS50850">
    <property type="entry name" value="MFS"/>
    <property type="match status" value="1"/>
</dbReference>
<dbReference type="Gene3D" id="1.20.1250.20">
    <property type="entry name" value="MFS general substrate transporter like domains"/>
    <property type="match status" value="1"/>
</dbReference>
<feature type="transmembrane region" description="Helical" evidence="7">
    <location>
        <begin position="408"/>
        <end position="431"/>
    </location>
</feature>
<feature type="transmembrane region" description="Helical" evidence="7">
    <location>
        <begin position="165"/>
        <end position="183"/>
    </location>
</feature>
<comment type="subcellular location">
    <subcellularLocation>
        <location evidence="1">Cell membrane</location>
        <topology evidence="1">Multi-pass membrane protein</topology>
    </subcellularLocation>
</comment>
<dbReference type="GO" id="GO:0005886">
    <property type="term" value="C:plasma membrane"/>
    <property type="evidence" value="ECO:0007669"/>
    <property type="project" value="UniProtKB-SubCell"/>
</dbReference>
<evidence type="ECO:0000256" key="2">
    <source>
        <dbReference type="ARBA" id="ARBA00022448"/>
    </source>
</evidence>
<dbReference type="AlphaFoldDB" id="A0AAU9DKK8"/>
<feature type="transmembrane region" description="Helical" evidence="7">
    <location>
        <begin position="218"/>
        <end position="234"/>
    </location>
</feature>
<evidence type="ECO:0000256" key="4">
    <source>
        <dbReference type="ARBA" id="ARBA00022692"/>
    </source>
</evidence>
<dbReference type="InterPro" id="IPR036259">
    <property type="entry name" value="MFS_trans_sf"/>
</dbReference>
<sequence>MKEKKFGIILPIILVSYFLILLDNSIVFTSSLKIAQELHLDSQMTAWVSNAYALTFGGFIIFGGRMGDIFGRKRIFLIGISIFSICSLLVGLAQSGPMIIAARAAQGLGSAILAPTTLALLMDNYQGKRRSQAIAYYGATTGIGASVGLVIGGLIASYASWRWGFFLNFPLGLVLAVLTSLKIPQSKTVSQKMDWGGTLLSVLGLTSLIAGINLKAQGVWFLIAAVIFLILFLFQEKRTAHPLMPLSLFADSERTSAYLARFTDTAAMTSYLFLTPQVMQQVLNWTPLMAAFGFLPQMLLQFLTASMVNKLAQKWDHTFLSLIGAVIFASGMFIGIFLPVQNGYVIGLLLPLVLTGLGQGLIMGPLTISSVARTNEQIAGAASGTLNMAQQIGSSFGLSLIVTLTTNYHQQLIIMTFFAVILIVAVSVMHWSAKRHK</sequence>
<feature type="domain" description="Major facilitator superfamily (MFS) profile" evidence="8">
    <location>
        <begin position="9"/>
        <end position="437"/>
    </location>
</feature>
<feature type="transmembrane region" description="Helical" evidence="7">
    <location>
        <begin position="7"/>
        <end position="32"/>
    </location>
</feature>
<dbReference type="PRINTS" id="PR01036">
    <property type="entry name" value="TCRTETB"/>
</dbReference>
<feature type="transmembrane region" description="Helical" evidence="7">
    <location>
        <begin position="286"/>
        <end position="307"/>
    </location>
</feature>
<feature type="transmembrane region" description="Helical" evidence="7">
    <location>
        <begin position="75"/>
        <end position="94"/>
    </location>
</feature>
<evidence type="ECO:0000256" key="3">
    <source>
        <dbReference type="ARBA" id="ARBA00022475"/>
    </source>
</evidence>
<evidence type="ECO:0000313" key="9">
    <source>
        <dbReference type="EMBL" id="BDR59086.1"/>
    </source>
</evidence>
<accession>A0AAU9DKK8</accession>
<feature type="transmembrane region" description="Helical" evidence="7">
    <location>
        <begin position="195"/>
        <end position="212"/>
    </location>
</feature>
<dbReference type="EMBL" id="AP026802">
    <property type="protein sequence ID" value="BDR59086.1"/>
    <property type="molecule type" value="Genomic_DNA"/>
</dbReference>
<dbReference type="PANTHER" id="PTHR42718:SF46">
    <property type="entry name" value="BLR6921 PROTEIN"/>
    <property type="match status" value="1"/>
</dbReference>
<feature type="transmembrane region" description="Helical" evidence="7">
    <location>
        <begin position="44"/>
        <end position="63"/>
    </location>
</feature>
<evidence type="ECO:0000313" key="10">
    <source>
        <dbReference type="Proteomes" id="UP001321861"/>
    </source>
</evidence>
<feature type="transmembrane region" description="Helical" evidence="7">
    <location>
        <begin position="319"/>
        <end position="338"/>
    </location>
</feature>